<dbReference type="Gene3D" id="1.10.150.50">
    <property type="entry name" value="Transcription Factor, Ets-1"/>
    <property type="match status" value="1"/>
</dbReference>
<evidence type="ECO:0000256" key="3">
    <source>
        <dbReference type="SAM" id="MobiDB-lite"/>
    </source>
</evidence>
<dbReference type="SUPFAM" id="SSF50044">
    <property type="entry name" value="SH3-domain"/>
    <property type="match status" value="1"/>
</dbReference>
<dbReference type="AlphaFoldDB" id="A0A8I5N8T8"/>
<dbReference type="InterPro" id="IPR013761">
    <property type="entry name" value="SAM/pointed_sf"/>
</dbReference>
<dbReference type="Proteomes" id="UP000028761">
    <property type="component" value="Chromosome 1"/>
</dbReference>
<dbReference type="GO" id="GO:0003779">
    <property type="term" value="F:actin binding"/>
    <property type="evidence" value="ECO:0007669"/>
    <property type="project" value="TreeGrafter"/>
</dbReference>
<dbReference type="SMART" id="SM00326">
    <property type="entry name" value="SH3"/>
    <property type="match status" value="1"/>
</dbReference>
<dbReference type="GO" id="GO:0005737">
    <property type="term" value="C:cytoplasm"/>
    <property type="evidence" value="ECO:0007669"/>
    <property type="project" value="Ensembl"/>
</dbReference>
<protein>
    <submittedName>
        <fullName evidence="5">EPS8 signaling adaptor L3</fullName>
    </submittedName>
</protein>
<proteinExistence type="predicted"/>
<dbReference type="CDD" id="cd11764">
    <property type="entry name" value="SH3_Eps8"/>
    <property type="match status" value="1"/>
</dbReference>
<keyword evidence="6" id="KW-1185">Reference proteome</keyword>
<dbReference type="InterPro" id="IPR036028">
    <property type="entry name" value="SH3-like_dom_sf"/>
</dbReference>
<feature type="region of interest" description="Disordered" evidence="3">
    <location>
        <begin position="1"/>
        <end position="49"/>
    </location>
</feature>
<dbReference type="GO" id="GO:0007266">
    <property type="term" value="P:Rho protein signal transduction"/>
    <property type="evidence" value="ECO:0007669"/>
    <property type="project" value="TreeGrafter"/>
</dbReference>
<name>A0A8I5N8T8_PAPAN</name>
<dbReference type="Pfam" id="PF22975">
    <property type="entry name" value="EPS8_2nd"/>
    <property type="match status" value="1"/>
</dbReference>
<dbReference type="GeneTree" id="ENSGT00940000158169"/>
<feature type="compositionally biased region" description="Polar residues" evidence="3">
    <location>
        <begin position="408"/>
        <end position="421"/>
    </location>
</feature>
<evidence type="ECO:0000256" key="1">
    <source>
        <dbReference type="ARBA" id="ARBA00022443"/>
    </source>
</evidence>
<dbReference type="FunFam" id="1.10.150.50:FF:000081">
    <property type="entry name" value="EPS8 like 3"/>
    <property type="match status" value="1"/>
</dbReference>
<dbReference type="PANTHER" id="PTHR12287">
    <property type="entry name" value="EPIDERMAL GROWTH FACTOR RECEPTOR KINASE SUBSTRATE EPS8-RELATED PROTEIN"/>
    <property type="match status" value="1"/>
</dbReference>
<dbReference type="Pfam" id="PF18016">
    <property type="entry name" value="SAM_3"/>
    <property type="match status" value="1"/>
</dbReference>
<keyword evidence="1 2" id="KW-0728">SH3 domain</keyword>
<accession>A0A8I5N8T8</accession>
<sequence>MPQRAATLPKYNTHPGLGRDRGQRHKSQVDDTPAPSHQRARTSWSGAPRSHTWLLVASQLTSPPGPGGAGLLPPEQHPGHECGAQHMFLQLHPVHHRAGARPARHQHSALPVPGSGGEWSGVIGQGWGSSTITPPHTHTHTHTHTHLACLTAASQAERLRTSLQKALEEELEQSRPQLGGLHPGQDRWRGPPMERPLPLEQALSLERGLPPEQPHQRTLEHSLPPSPRPLPHYPSARESSVFTPPPPRRPSSPEDPERDEEVLNHVLRDIELFMGKLEKVQAKTSRKKKKFGKKSKDQGGLTQAQYIDCFQKIKYSFNLLGRLATWLQETSAPELVHILFKSLNFILAKCPEAGLAAQVISPLLTPKAINLLQSCLSPPESNLWMGLGLAWTTSRADWTGDEPLPYQPTFSDDWQLPEPSSQAPLGYQAPVSLRRGSHRLGSTSHFPQEKTHNDDPQPGDPNSRPSSPKPVQSALKMQVLYEFEARNPRELTVVQGEELEVLDHSKRWWLVKNEAGQSGYIPSNILEPLQSGTSGTQDRSPSRVPMLRLSSRPEEVTAWLQAENFSVVTVRTLGSLTGSQLLHMRPGELQMLCPQEAPRILSRLEAVRRMLGISP</sequence>
<dbReference type="InterPro" id="IPR039801">
    <property type="entry name" value="EPS8-like"/>
</dbReference>
<feature type="region of interest" description="Disordered" evidence="3">
    <location>
        <begin position="438"/>
        <end position="472"/>
    </location>
</feature>
<dbReference type="GO" id="GO:0005085">
    <property type="term" value="F:guanyl-nucleotide exchange factor activity"/>
    <property type="evidence" value="ECO:0007669"/>
    <property type="project" value="Ensembl"/>
</dbReference>
<dbReference type="PANTHER" id="PTHR12287:SF22">
    <property type="entry name" value="EPIDERMAL GROWTH FACTOR RECEPTOR KINASE SUBSTRATE 8-LIKE PROTEIN 3"/>
    <property type="match status" value="1"/>
</dbReference>
<dbReference type="GO" id="GO:0031982">
    <property type="term" value="C:vesicle"/>
    <property type="evidence" value="ECO:0007669"/>
    <property type="project" value="TreeGrafter"/>
</dbReference>
<dbReference type="Gene3D" id="2.30.30.40">
    <property type="entry name" value="SH3 Domains"/>
    <property type="match status" value="1"/>
</dbReference>
<dbReference type="InterPro" id="IPR035462">
    <property type="entry name" value="Eps8_SH3"/>
</dbReference>
<dbReference type="GO" id="GO:0032587">
    <property type="term" value="C:ruffle membrane"/>
    <property type="evidence" value="ECO:0007669"/>
    <property type="project" value="TreeGrafter"/>
</dbReference>
<dbReference type="InterPro" id="IPR041418">
    <property type="entry name" value="SAM_3"/>
</dbReference>
<feature type="region of interest" description="Disordered" evidence="3">
    <location>
        <begin position="209"/>
        <end position="259"/>
    </location>
</feature>
<reference evidence="5" key="3">
    <citation type="submission" date="2025-09" db="UniProtKB">
        <authorList>
            <consortium name="Ensembl"/>
        </authorList>
    </citation>
    <scope>IDENTIFICATION</scope>
</reference>
<dbReference type="InterPro" id="IPR055093">
    <property type="entry name" value="EPS8_2nd"/>
</dbReference>
<dbReference type="Pfam" id="PF00018">
    <property type="entry name" value="SH3_1"/>
    <property type="match status" value="1"/>
</dbReference>
<dbReference type="GO" id="GO:1900029">
    <property type="term" value="P:positive regulation of ruffle assembly"/>
    <property type="evidence" value="ECO:0007669"/>
    <property type="project" value="TreeGrafter"/>
</dbReference>
<dbReference type="PROSITE" id="PS50002">
    <property type="entry name" value="SH3"/>
    <property type="match status" value="1"/>
</dbReference>
<evidence type="ECO:0000313" key="6">
    <source>
        <dbReference type="Proteomes" id="UP000028761"/>
    </source>
</evidence>
<dbReference type="GO" id="GO:0042634">
    <property type="term" value="P:regulation of hair cycle"/>
    <property type="evidence" value="ECO:0007669"/>
    <property type="project" value="Ensembl"/>
</dbReference>
<feature type="region of interest" description="Disordered" evidence="3">
    <location>
        <begin position="168"/>
        <end position="195"/>
    </location>
</feature>
<reference evidence="5 6" key="1">
    <citation type="submission" date="2012-03" db="EMBL/GenBank/DDBJ databases">
        <title>Whole Genome Assembly of Papio anubis.</title>
        <authorList>
            <person name="Liu Y.L."/>
            <person name="Abraham K.A."/>
            <person name="Akbar H.A."/>
            <person name="Ali S.A."/>
            <person name="Anosike U.A."/>
            <person name="Aqrawi P.A."/>
            <person name="Arias F.A."/>
            <person name="Attaway T.A."/>
            <person name="Awwad R.A."/>
            <person name="Babu C.B."/>
            <person name="Bandaranaike D.B."/>
            <person name="Battles P.B."/>
            <person name="Bell A.B."/>
            <person name="Beltran B.B."/>
            <person name="Berhane-Mersha D.B."/>
            <person name="Bess C.B."/>
            <person name="Bickham C.B."/>
            <person name="Bolden T.B."/>
            <person name="Carter K.C."/>
            <person name="Chau D.C."/>
            <person name="Chavez A.C."/>
            <person name="Clerc-Blankenburg K.C."/>
            <person name="Coyle M.C."/>
            <person name="Dao M.D."/>
            <person name="Davila M.L.D."/>
            <person name="Davy-Carroll L.D."/>
            <person name="Denson S.D."/>
            <person name="Dinh H.D."/>
            <person name="Fernandez S.F."/>
            <person name="Fernando P.F."/>
            <person name="Forbes L.F."/>
            <person name="Francis C.F."/>
            <person name="Francisco L.F."/>
            <person name="Fu Q.F."/>
            <person name="Garcia-Iii R.G."/>
            <person name="Garrett T.G."/>
            <person name="Gross S.G."/>
            <person name="Gubbala S.G."/>
            <person name="Hirani K.H."/>
            <person name="Hogues M.H."/>
            <person name="Hollins B.H."/>
            <person name="Jackson L.J."/>
            <person name="Javaid M.J."/>
            <person name="Jhangiani S.J."/>
            <person name="Johnson A.J."/>
            <person name="Johnson B.J."/>
            <person name="Jones J.J."/>
            <person name="Joshi V.J."/>
            <person name="Kalu J.K."/>
            <person name="Khan N.K."/>
            <person name="Korchina V.K."/>
            <person name="Kovar C.K."/>
            <person name="Lago L.L."/>
            <person name="Lara F.L."/>
            <person name="Le T.-K.L."/>
            <person name="Lee S.L."/>
            <person name="Legall-Iii F.L."/>
            <person name="Lemon S.L."/>
            <person name="Liu J.L."/>
            <person name="Liu Y.-S.L."/>
            <person name="Liyanage D.L."/>
            <person name="Lopez J.L."/>
            <person name="Lorensuhewa L.L."/>
            <person name="Mata R.M."/>
            <person name="Mathew T.M."/>
            <person name="Mercado C.M."/>
            <person name="Mercado I.M."/>
            <person name="Morales K.M."/>
            <person name="Morgan M.M."/>
            <person name="Munidasa M.M."/>
            <person name="Ngo D.N."/>
            <person name="Nguyen L.N."/>
            <person name="Nguyen T.N."/>
            <person name="Nguyen N.N."/>
            <person name="Obregon M.O."/>
            <person name="Okwuonu G.O."/>
            <person name="Ongeri F.O."/>
            <person name="Onwere C.O."/>
            <person name="Osifeso I.O."/>
            <person name="Parra A.P."/>
            <person name="Patil S.P."/>
            <person name="Perez A.P."/>
            <person name="Perez Y.P."/>
            <person name="Pham C.P."/>
            <person name="Pu L.-L.P."/>
            <person name="Puazo M.P."/>
            <person name="Quiroz J.Q."/>
            <person name="Rouhana J.R."/>
            <person name="Ruiz M.R."/>
            <person name="Ruiz S.-J.R."/>
            <person name="Saada N.S."/>
            <person name="Santibanez J.S."/>
            <person name="Scheel M.S."/>
            <person name="Schneider B.S."/>
            <person name="Simmons D.S."/>
            <person name="Sisson I.S."/>
            <person name="Tang L.-Y.T."/>
            <person name="Thornton R.T."/>
            <person name="Tisius J.T."/>
            <person name="Toledanes G.T."/>
            <person name="Trejos Z.T."/>
            <person name="Usmani K.U."/>
            <person name="Varghese R.V."/>
            <person name="Vattathil S.V."/>
            <person name="Vee V.V."/>
            <person name="Walker D.W."/>
            <person name="Weissenberger G.W."/>
            <person name="White C.W."/>
            <person name="Williams A.W."/>
            <person name="Woodworth J.W."/>
            <person name="Wright R.W."/>
            <person name="Zhu Y.Z."/>
            <person name="Han Y.H."/>
            <person name="Newsham I.N."/>
            <person name="Nazareth L.N."/>
            <person name="Worley K.W."/>
            <person name="Muzny D.M."/>
            <person name="Rogers J.R."/>
            <person name="Gibbs R.G."/>
        </authorList>
    </citation>
    <scope>NUCLEOTIDE SEQUENCE [LARGE SCALE GENOMIC DNA]</scope>
</reference>
<feature type="domain" description="SH3" evidence="4">
    <location>
        <begin position="472"/>
        <end position="531"/>
    </location>
</feature>
<evidence type="ECO:0000256" key="2">
    <source>
        <dbReference type="PROSITE-ProRule" id="PRU00192"/>
    </source>
</evidence>
<evidence type="ECO:0000259" key="4">
    <source>
        <dbReference type="PROSITE" id="PS50002"/>
    </source>
</evidence>
<evidence type="ECO:0000313" key="5">
    <source>
        <dbReference type="Ensembl" id="ENSPANP00000052859.1"/>
    </source>
</evidence>
<dbReference type="InterPro" id="IPR001452">
    <property type="entry name" value="SH3_domain"/>
</dbReference>
<reference evidence="5" key="2">
    <citation type="submission" date="2025-08" db="UniProtKB">
        <authorList>
            <consortium name="Ensembl"/>
        </authorList>
    </citation>
    <scope>IDENTIFICATION</scope>
</reference>
<dbReference type="Ensembl" id="ENSPANT00000070243.1">
    <property type="protein sequence ID" value="ENSPANP00000052859.1"/>
    <property type="gene ID" value="ENSPANG00000009173.3"/>
</dbReference>
<dbReference type="FunFam" id="2.30.30.40:FF:000195">
    <property type="entry name" value="epidermal growth factor receptor kinase substrate 8-like protein 3"/>
    <property type="match status" value="1"/>
</dbReference>
<organism evidence="5 6">
    <name type="scientific">Papio anubis</name>
    <name type="common">Olive baboon</name>
    <dbReference type="NCBI Taxonomy" id="9555"/>
    <lineage>
        <taxon>Eukaryota</taxon>
        <taxon>Metazoa</taxon>
        <taxon>Chordata</taxon>
        <taxon>Craniata</taxon>
        <taxon>Vertebrata</taxon>
        <taxon>Euteleostomi</taxon>
        <taxon>Mammalia</taxon>
        <taxon>Eutheria</taxon>
        <taxon>Euarchontoglires</taxon>
        <taxon>Primates</taxon>
        <taxon>Haplorrhini</taxon>
        <taxon>Catarrhini</taxon>
        <taxon>Cercopithecidae</taxon>
        <taxon>Cercopithecinae</taxon>
        <taxon>Papio</taxon>
    </lineage>
</organism>
<gene>
    <name evidence="5" type="primary">EPS8L3</name>
</gene>
<dbReference type="GO" id="GO:0035023">
    <property type="term" value="P:regulation of Rho protein signal transduction"/>
    <property type="evidence" value="ECO:0007669"/>
    <property type="project" value="TreeGrafter"/>
</dbReference>
<feature type="region of interest" description="Disordered" evidence="3">
    <location>
        <begin position="402"/>
        <end position="421"/>
    </location>
</feature>